<keyword evidence="1" id="KW-0812">Transmembrane</keyword>
<gene>
    <name evidence="2" type="ORF">LLUT_LOCUS16111</name>
</gene>
<keyword evidence="3" id="KW-1185">Reference proteome</keyword>
<evidence type="ECO:0000313" key="3">
    <source>
        <dbReference type="Proteomes" id="UP001497480"/>
    </source>
</evidence>
<feature type="transmembrane region" description="Helical" evidence="1">
    <location>
        <begin position="21"/>
        <end position="41"/>
    </location>
</feature>
<proteinExistence type="predicted"/>
<dbReference type="Proteomes" id="UP001497480">
    <property type="component" value="Unassembled WGS sequence"/>
</dbReference>
<evidence type="ECO:0000256" key="1">
    <source>
        <dbReference type="SAM" id="Phobius"/>
    </source>
</evidence>
<keyword evidence="1" id="KW-0472">Membrane</keyword>
<name>A0AAV1X059_LUPLU</name>
<sequence>MADQEMLKKSPSKEKYGRVQSAIKILFLVVFMGWVLIWIILPTNVDKEKWLPELRTKTNSTYYGIEAKKSNDSNKASFPKLDVGILKRPVLIKGPLGIVSGTELAFLLMFIALLIWSFASFLHYGFATFTPQLAAKDGQTM</sequence>
<evidence type="ECO:0000313" key="2">
    <source>
        <dbReference type="EMBL" id="CAL0315051.1"/>
    </source>
</evidence>
<dbReference type="AlphaFoldDB" id="A0AAV1X059"/>
<feature type="transmembrane region" description="Helical" evidence="1">
    <location>
        <begin position="104"/>
        <end position="126"/>
    </location>
</feature>
<protein>
    <submittedName>
        <fullName evidence="2">Uncharacterized protein</fullName>
    </submittedName>
</protein>
<reference evidence="2 3" key="1">
    <citation type="submission" date="2024-03" db="EMBL/GenBank/DDBJ databases">
        <authorList>
            <person name="Martinez-Hernandez J."/>
        </authorList>
    </citation>
    <scope>NUCLEOTIDE SEQUENCE [LARGE SCALE GENOMIC DNA]</scope>
</reference>
<accession>A0AAV1X059</accession>
<keyword evidence="1" id="KW-1133">Transmembrane helix</keyword>
<dbReference type="EMBL" id="CAXHTB010000011">
    <property type="protein sequence ID" value="CAL0315051.1"/>
    <property type="molecule type" value="Genomic_DNA"/>
</dbReference>
<comment type="caution">
    <text evidence="2">The sequence shown here is derived from an EMBL/GenBank/DDBJ whole genome shotgun (WGS) entry which is preliminary data.</text>
</comment>
<organism evidence="2 3">
    <name type="scientific">Lupinus luteus</name>
    <name type="common">European yellow lupine</name>
    <dbReference type="NCBI Taxonomy" id="3873"/>
    <lineage>
        <taxon>Eukaryota</taxon>
        <taxon>Viridiplantae</taxon>
        <taxon>Streptophyta</taxon>
        <taxon>Embryophyta</taxon>
        <taxon>Tracheophyta</taxon>
        <taxon>Spermatophyta</taxon>
        <taxon>Magnoliopsida</taxon>
        <taxon>eudicotyledons</taxon>
        <taxon>Gunneridae</taxon>
        <taxon>Pentapetalae</taxon>
        <taxon>rosids</taxon>
        <taxon>fabids</taxon>
        <taxon>Fabales</taxon>
        <taxon>Fabaceae</taxon>
        <taxon>Papilionoideae</taxon>
        <taxon>50 kb inversion clade</taxon>
        <taxon>genistoids sensu lato</taxon>
        <taxon>core genistoids</taxon>
        <taxon>Genisteae</taxon>
        <taxon>Lupinus</taxon>
    </lineage>
</organism>